<dbReference type="EMBL" id="JAKWBL010000001">
    <property type="protein sequence ID" value="MCH5598234.1"/>
    <property type="molecule type" value="Genomic_DNA"/>
</dbReference>
<sequence>METEKFYKTAADAESALVGCYNMLNSSAYGRMFGETVLYLLNGSNDECITRSGVANSISPFGSGSYTASETELKNIWEALYAGVNRCNHLIEKIDAIEMNAGRKSEIKGEALFLRGFYEMYLALMFGAVPVNTEPDPDFFTPRLSLQEVYDQILSDFSTSANMLPNRAAIAGRANKWSAEGMRAKVYAYLASCKTNNVGSDLELELNHFSWANASVMYDSVDQITTRIISQSGFKLTDQYNYLFRETTRPWQYEECLFTVEGSSTATNSVGNRLNQAWLPQGNVNTRGGSGSKWFVPTAEVYKRYHASDVRRNHNLTGSIPGGDNAPVEIIENVRYYVPATANITTNAYGIGKYRYRDPVLKEISPFMSDGAIPLLRYADILLLNAEAMYYKGDEAGARAMFVPIRQRALYGTTTDLATLTTAYQKADFVEELLDERSRELCFEVGIRRFDMIRFGKLNSTITSLPITGGFHNINSLPILKTNWQPYKIWFPIPTAELDLNKNLVQNDGY</sequence>
<feature type="domain" description="SusD-like N-terminal" evidence="7">
    <location>
        <begin position="65"/>
        <end position="187"/>
    </location>
</feature>
<dbReference type="Proteomes" id="UP001202248">
    <property type="component" value="Unassembled WGS sequence"/>
</dbReference>
<comment type="subcellular location">
    <subcellularLocation>
        <location evidence="1">Cell outer membrane</location>
    </subcellularLocation>
</comment>
<dbReference type="InterPro" id="IPR012944">
    <property type="entry name" value="SusD_RagB_dom"/>
</dbReference>
<evidence type="ECO:0000256" key="4">
    <source>
        <dbReference type="ARBA" id="ARBA00023136"/>
    </source>
</evidence>
<proteinExistence type="inferred from homology"/>
<evidence type="ECO:0000259" key="7">
    <source>
        <dbReference type="Pfam" id="PF14322"/>
    </source>
</evidence>
<gene>
    <name evidence="8" type="ORF">MKP09_10105</name>
</gene>
<comment type="similarity">
    <text evidence="2">Belongs to the SusD family.</text>
</comment>
<evidence type="ECO:0000313" key="9">
    <source>
        <dbReference type="Proteomes" id="UP001202248"/>
    </source>
</evidence>
<dbReference type="Gene3D" id="1.25.40.390">
    <property type="match status" value="1"/>
</dbReference>
<accession>A0ABS9SJ69</accession>
<evidence type="ECO:0000256" key="5">
    <source>
        <dbReference type="ARBA" id="ARBA00023237"/>
    </source>
</evidence>
<dbReference type="InterPro" id="IPR011990">
    <property type="entry name" value="TPR-like_helical_dom_sf"/>
</dbReference>
<name>A0ABS9SJ69_9BACT</name>
<protein>
    <submittedName>
        <fullName evidence="8">RagB/SusD family nutrient uptake outer membrane protein</fullName>
    </submittedName>
</protein>
<keyword evidence="9" id="KW-1185">Reference proteome</keyword>
<dbReference type="SUPFAM" id="SSF48452">
    <property type="entry name" value="TPR-like"/>
    <property type="match status" value="1"/>
</dbReference>
<comment type="caution">
    <text evidence="8">The sequence shown here is derived from an EMBL/GenBank/DDBJ whole genome shotgun (WGS) entry which is preliminary data.</text>
</comment>
<evidence type="ECO:0000313" key="8">
    <source>
        <dbReference type="EMBL" id="MCH5598234.1"/>
    </source>
</evidence>
<keyword evidence="4" id="KW-0472">Membrane</keyword>
<evidence type="ECO:0000256" key="1">
    <source>
        <dbReference type="ARBA" id="ARBA00004442"/>
    </source>
</evidence>
<evidence type="ECO:0000256" key="3">
    <source>
        <dbReference type="ARBA" id="ARBA00022729"/>
    </source>
</evidence>
<dbReference type="Pfam" id="PF14322">
    <property type="entry name" value="SusD-like_3"/>
    <property type="match status" value="1"/>
</dbReference>
<organism evidence="8 9">
    <name type="scientific">Niabella ginsengisoli</name>
    <dbReference type="NCBI Taxonomy" id="522298"/>
    <lineage>
        <taxon>Bacteria</taxon>
        <taxon>Pseudomonadati</taxon>
        <taxon>Bacteroidota</taxon>
        <taxon>Chitinophagia</taxon>
        <taxon>Chitinophagales</taxon>
        <taxon>Chitinophagaceae</taxon>
        <taxon>Niabella</taxon>
    </lineage>
</organism>
<reference evidence="8 9" key="1">
    <citation type="submission" date="2022-02" db="EMBL/GenBank/DDBJ databases">
        <authorList>
            <person name="Min J."/>
        </authorList>
    </citation>
    <scope>NUCLEOTIDE SEQUENCE [LARGE SCALE GENOMIC DNA]</scope>
    <source>
        <strain evidence="8 9">GR10-1</strain>
    </source>
</reference>
<keyword evidence="5" id="KW-0998">Cell outer membrane</keyword>
<dbReference type="InterPro" id="IPR033985">
    <property type="entry name" value="SusD-like_N"/>
</dbReference>
<evidence type="ECO:0000256" key="2">
    <source>
        <dbReference type="ARBA" id="ARBA00006275"/>
    </source>
</evidence>
<evidence type="ECO:0000259" key="6">
    <source>
        <dbReference type="Pfam" id="PF07980"/>
    </source>
</evidence>
<dbReference type="Pfam" id="PF07980">
    <property type="entry name" value="SusD_RagB"/>
    <property type="match status" value="1"/>
</dbReference>
<keyword evidence="3" id="KW-0732">Signal</keyword>
<feature type="domain" description="RagB/SusD" evidence="6">
    <location>
        <begin position="305"/>
        <end position="510"/>
    </location>
</feature>